<accession>A0ABR4QD62</accession>
<keyword evidence="2" id="KW-1185">Reference proteome</keyword>
<evidence type="ECO:0000313" key="2">
    <source>
        <dbReference type="Proteomes" id="UP001651158"/>
    </source>
</evidence>
<organism evidence="1 2">
    <name type="scientific">Taenia crassiceps</name>
    <dbReference type="NCBI Taxonomy" id="6207"/>
    <lineage>
        <taxon>Eukaryota</taxon>
        <taxon>Metazoa</taxon>
        <taxon>Spiralia</taxon>
        <taxon>Lophotrochozoa</taxon>
        <taxon>Platyhelminthes</taxon>
        <taxon>Cestoda</taxon>
        <taxon>Eucestoda</taxon>
        <taxon>Cyclophyllidea</taxon>
        <taxon>Taeniidae</taxon>
        <taxon>Taenia</taxon>
    </lineage>
</organism>
<protein>
    <submittedName>
        <fullName evidence="1">Uncharacterized protein</fullName>
    </submittedName>
</protein>
<dbReference type="EMBL" id="JAKROA010000004">
    <property type="protein sequence ID" value="KAL5107554.1"/>
    <property type="molecule type" value="Genomic_DNA"/>
</dbReference>
<sequence length="180" mass="20486">MCAPNDSSAYLNAHATDMPPVSVLQLMLVDELGQLQTFDNCDSDGTRPARDLVAGGLGSRKQVHLIATRWILDGPQAGCESRVIHQFALSGLQYLKDFGDLQSRNVESMQEEDRRRFWSLRFSLDSRLKDLIDEMRNQWFTTGDLEWMREQGDLQGSSHLRQTVHLGGGQDEILSIHWHF</sequence>
<comment type="caution">
    <text evidence="1">The sequence shown here is derived from an EMBL/GenBank/DDBJ whole genome shotgun (WGS) entry which is preliminary data.</text>
</comment>
<gene>
    <name evidence="1" type="ORF">TcWFU_003515</name>
</gene>
<evidence type="ECO:0000313" key="1">
    <source>
        <dbReference type="EMBL" id="KAL5107554.1"/>
    </source>
</evidence>
<dbReference type="Proteomes" id="UP001651158">
    <property type="component" value="Unassembled WGS sequence"/>
</dbReference>
<reference evidence="1 2" key="1">
    <citation type="journal article" date="2022" name="Front. Cell. Infect. Microbiol.">
        <title>The Genomes of Two Strains of Taenia crassiceps the Animal Model for the Study of Human Cysticercosis.</title>
        <authorList>
            <person name="Bobes R.J."/>
            <person name="Estrada K."/>
            <person name="Rios-Valencia D.G."/>
            <person name="Calderon-Gallegos A."/>
            <person name="de la Torre P."/>
            <person name="Carrero J.C."/>
            <person name="Sanchez-Flores A."/>
            <person name="Laclette J.P."/>
        </authorList>
    </citation>
    <scope>NUCLEOTIDE SEQUENCE [LARGE SCALE GENOMIC DNA]</scope>
    <source>
        <strain evidence="1">WFUcys</strain>
    </source>
</reference>
<proteinExistence type="predicted"/>
<name>A0ABR4QD62_9CEST</name>